<name>A0ACA9Q6Z1_9GLOM</name>
<gene>
    <name evidence="1" type="ORF">RPERSI_LOCUS12742</name>
</gene>
<organism evidence="1 2">
    <name type="scientific">Racocetra persica</name>
    <dbReference type="NCBI Taxonomy" id="160502"/>
    <lineage>
        <taxon>Eukaryota</taxon>
        <taxon>Fungi</taxon>
        <taxon>Fungi incertae sedis</taxon>
        <taxon>Mucoromycota</taxon>
        <taxon>Glomeromycotina</taxon>
        <taxon>Glomeromycetes</taxon>
        <taxon>Diversisporales</taxon>
        <taxon>Gigasporaceae</taxon>
        <taxon>Racocetra</taxon>
    </lineage>
</organism>
<protein>
    <submittedName>
        <fullName evidence="1">36572_t:CDS:1</fullName>
    </submittedName>
</protein>
<proteinExistence type="predicted"/>
<reference evidence="1" key="1">
    <citation type="submission" date="2021-06" db="EMBL/GenBank/DDBJ databases">
        <authorList>
            <person name="Kallberg Y."/>
            <person name="Tangrot J."/>
            <person name="Rosling A."/>
        </authorList>
    </citation>
    <scope>NUCLEOTIDE SEQUENCE</scope>
    <source>
        <strain evidence="1">MA461A</strain>
    </source>
</reference>
<accession>A0ACA9Q6Z1</accession>
<evidence type="ECO:0000313" key="2">
    <source>
        <dbReference type="Proteomes" id="UP000789920"/>
    </source>
</evidence>
<sequence length="304" mass="34402">VVLMPCYADTIVRIKYVKQNVKENSDLLVVWAIGAYPIEREDYDIELVLFVPVNSNDRDFETQAIFKKDNFFSVGGKIVPGYYNGNKRAKMTVSSSTQVTILKAAEFNKCPLKISLVGIPQEMPSEVKNDIIVRVLVTDYVGEECNFIVNVVFSCDNSRFAHVKDTIRPQESLVFVVGQMEIIDNEFYVSQSFSTSQNNIRSKLLATHQNISENSKDKLEREAISSISSGDFVYKSEPSCSHPLKRTRNDSLDNSVEDLVDVEQMGCESCNLESNNLVDSDQEEEIDRPVKKRVSRRKGKQSVN</sequence>
<dbReference type="EMBL" id="CAJVQC010027563">
    <property type="protein sequence ID" value="CAG8736808.1"/>
    <property type="molecule type" value="Genomic_DNA"/>
</dbReference>
<comment type="caution">
    <text evidence="1">The sequence shown here is derived from an EMBL/GenBank/DDBJ whole genome shotgun (WGS) entry which is preliminary data.</text>
</comment>
<feature type="non-terminal residue" evidence="1">
    <location>
        <position position="1"/>
    </location>
</feature>
<dbReference type="Proteomes" id="UP000789920">
    <property type="component" value="Unassembled WGS sequence"/>
</dbReference>
<keyword evidence="2" id="KW-1185">Reference proteome</keyword>
<evidence type="ECO:0000313" key="1">
    <source>
        <dbReference type="EMBL" id="CAG8736808.1"/>
    </source>
</evidence>